<comment type="caution">
    <text evidence="3">The sequence shown here is derived from an EMBL/GenBank/DDBJ whole genome shotgun (WGS) entry which is preliminary data.</text>
</comment>
<dbReference type="FunFam" id="3.20.20.100:FF:000004">
    <property type="entry name" value="Oxidoreductase, aldo/keto reductase"/>
    <property type="match status" value="1"/>
</dbReference>
<organism evidence="3 4">
    <name type="scientific">Gigaspora margarita</name>
    <dbReference type="NCBI Taxonomy" id="4874"/>
    <lineage>
        <taxon>Eukaryota</taxon>
        <taxon>Fungi</taxon>
        <taxon>Fungi incertae sedis</taxon>
        <taxon>Mucoromycota</taxon>
        <taxon>Glomeromycotina</taxon>
        <taxon>Glomeromycetes</taxon>
        <taxon>Diversisporales</taxon>
        <taxon>Gigasporaceae</taxon>
        <taxon>Gigaspora</taxon>
    </lineage>
</organism>
<sequence>MAQVISDRLVQRKVKSIQDTTYIEETLGALNDYVLLGRSGLRVSPLCLGTETFGEQWGIGTNYEGSKEVFDYYFENGGNFVDTSNNYNFGESERFLGKLIAEKRSQIVVATKYSANVTASMNNTRFAPNAGGNHRKSLVQSLDESLKRLGIGYVDIIYVHAYAFRTPIEEIMRSLDDSVRSGKVLYIAVSDSPSWMISRANTMAELRGWSQFLALQTRYNLLNRSMEFDLQPACAELNIGICPWGCVAEGFLTGKYTKKSVNNLKNKNGRYPSILRLANVERNWEILDEVINIAAEVKKSPAQVALNWILQKPGVTSPVIGARTKAQVIENLKALEFKLTPEQMARLDSISQPKAIPFPNTMFPQIHRSIGCDNIQMPEKFQPVWNLGRNRINYLSSKSKL</sequence>
<dbReference type="Gene3D" id="3.20.20.100">
    <property type="entry name" value="NADP-dependent oxidoreductase domain"/>
    <property type="match status" value="1"/>
</dbReference>
<dbReference type="PANTHER" id="PTHR43364:SF4">
    <property type="entry name" value="NAD(P)-LINKED OXIDOREDUCTASE SUPERFAMILY PROTEIN"/>
    <property type="match status" value="1"/>
</dbReference>
<dbReference type="GO" id="GO:0016491">
    <property type="term" value="F:oxidoreductase activity"/>
    <property type="evidence" value="ECO:0007669"/>
    <property type="project" value="UniProtKB-KW"/>
</dbReference>
<dbReference type="Proteomes" id="UP000439903">
    <property type="component" value="Unassembled WGS sequence"/>
</dbReference>
<dbReference type="AlphaFoldDB" id="A0A8H4EHI5"/>
<keyword evidence="4" id="KW-1185">Reference proteome</keyword>
<dbReference type="CDD" id="cd19080">
    <property type="entry name" value="AKR_AKR9A_9B"/>
    <property type="match status" value="1"/>
</dbReference>
<reference evidence="3 4" key="1">
    <citation type="journal article" date="2019" name="Environ. Microbiol.">
        <title>At the nexus of three kingdoms: the genome of the mycorrhizal fungus Gigaspora margarita provides insights into plant, endobacterial and fungal interactions.</title>
        <authorList>
            <person name="Venice F."/>
            <person name="Ghignone S."/>
            <person name="Salvioli di Fossalunga A."/>
            <person name="Amselem J."/>
            <person name="Novero M."/>
            <person name="Xianan X."/>
            <person name="Sedzielewska Toro K."/>
            <person name="Morin E."/>
            <person name="Lipzen A."/>
            <person name="Grigoriev I.V."/>
            <person name="Henrissat B."/>
            <person name="Martin F.M."/>
            <person name="Bonfante P."/>
        </authorList>
    </citation>
    <scope>NUCLEOTIDE SEQUENCE [LARGE SCALE GENOMIC DNA]</scope>
    <source>
        <strain evidence="3 4">BEG34</strain>
    </source>
</reference>
<dbReference type="EMBL" id="WTPW01000739">
    <property type="protein sequence ID" value="KAF0484066.1"/>
    <property type="molecule type" value="Genomic_DNA"/>
</dbReference>
<accession>A0A8H4EHI5</accession>
<dbReference type="Pfam" id="PF00248">
    <property type="entry name" value="Aldo_ket_red"/>
    <property type="match status" value="1"/>
</dbReference>
<evidence type="ECO:0000259" key="2">
    <source>
        <dbReference type="Pfam" id="PF00248"/>
    </source>
</evidence>
<dbReference type="InterPro" id="IPR023210">
    <property type="entry name" value="NADP_OxRdtase_dom"/>
</dbReference>
<proteinExistence type="predicted"/>
<evidence type="ECO:0000256" key="1">
    <source>
        <dbReference type="ARBA" id="ARBA00023002"/>
    </source>
</evidence>
<dbReference type="GO" id="GO:0005829">
    <property type="term" value="C:cytosol"/>
    <property type="evidence" value="ECO:0007669"/>
    <property type="project" value="TreeGrafter"/>
</dbReference>
<dbReference type="InterPro" id="IPR036812">
    <property type="entry name" value="NAD(P)_OxRdtase_dom_sf"/>
</dbReference>
<dbReference type="OrthoDB" id="48988at2759"/>
<feature type="domain" description="NADP-dependent oxidoreductase" evidence="2">
    <location>
        <begin position="45"/>
        <end position="351"/>
    </location>
</feature>
<dbReference type="InterPro" id="IPR050523">
    <property type="entry name" value="AKR_Detox_Biosynth"/>
</dbReference>
<dbReference type="SUPFAM" id="SSF51430">
    <property type="entry name" value="NAD(P)-linked oxidoreductase"/>
    <property type="match status" value="1"/>
</dbReference>
<protein>
    <submittedName>
        <fullName evidence="3">Aldo/keto reductase</fullName>
    </submittedName>
</protein>
<keyword evidence="1" id="KW-0560">Oxidoreductase</keyword>
<evidence type="ECO:0000313" key="4">
    <source>
        <dbReference type="Proteomes" id="UP000439903"/>
    </source>
</evidence>
<dbReference type="PANTHER" id="PTHR43364">
    <property type="entry name" value="NADH-SPECIFIC METHYLGLYOXAL REDUCTASE-RELATED"/>
    <property type="match status" value="1"/>
</dbReference>
<name>A0A8H4EHI5_GIGMA</name>
<gene>
    <name evidence="3" type="ORF">F8M41_023110</name>
</gene>
<evidence type="ECO:0000313" key="3">
    <source>
        <dbReference type="EMBL" id="KAF0484066.1"/>
    </source>
</evidence>